<proteinExistence type="predicted"/>
<reference evidence="1" key="1">
    <citation type="submission" date="2014-11" db="EMBL/GenBank/DDBJ databases">
        <authorList>
            <person name="Amaro Gonzalez C."/>
        </authorList>
    </citation>
    <scope>NUCLEOTIDE SEQUENCE</scope>
</reference>
<dbReference type="AlphaFoldDB" id="A0A0E9RM10"/>
<organism evidence="1">
    <name type="scientific">Anguilla anguilla</name>
    <name type="common">European freshwater eel</name>
    <name type="synonym">Muraena anguilla</name>
    <dbReference type="NCBI Taxonomy" id="7936"/>
    <lineage>
        <taxon>Eukaryota</taxon>
        <taxon>Metazoa</taxon>
        <taxon>Chordata</taxon>
        <taxon>Craniata</taxon>
        <taxon>Vertebrata</taxon>
        <taxon>Euteleostomi</taxon>
        <taxon>Actinopterygii</taxon>
        <taxon>Neopterygii</taxon>
        <taxon>Teleostei</taxon>
        <taxon>Anguilliformes</taxon>
        <taxon>Anguillidae</taxon>
        <taxon>Anguilla</taxon>
    </lineage>
</organism>
<sequence length="69" mass="8078">MSDWDKPPYEATEQMNYISHHPSGPVLGFHHKFYDFISHYVAIIAALTDPQKQTHKPNCRWHRTRSGLS</sequence>
<dbReference type="EMBL" id="GBXM01078448">
    <property type="protein sequence ID" value="JAH30129.1"/>
    <property type="molecule type" value="Transcribed_RNA"/>
</dbReference>
<name>A0A0E9RM10_ANGAN</name>
<protein>
    <submittedName>
        <fullName evidence="1">Uncharacterized protein</fullName>
    </submittedName>
</protein>
<accession>A0A0E9RM10</accession>
<reference evidence="1" key="2">
    <citation type="journal article" date="2015" name="Fish Shellfish Immunol.">
        <title>Early steps in the European eel (Anguilla anguilla)-Vibrio vulnificus interaction in the gills: Role of the RtxA13 toxin.</title>
        <authorList>
            <person name="Callol A."/>
            <person name="Pajuelo D."/>
            <person name="Ebbesson L."/>
            <person name="Teles M."/>
            <person name="MacKenzie S."/>
            <person name="Amaro C."/>
        </authorList>
    </citation>
    <scope>NUCLEOTIDE SEQUENCE</scope>
</reference>
<evidence type="ECO:0000313" key="1">
    <source>
        <dbReference type="EMBL" id="JAH30129.1"/>
    </source>
</evidence>